<dbReference type="EMBL" id="JAIWYP010000005">
    <property type="protein sequence ID" value="KAH3825314.1"/>
    <property type="molecule type" value="Genomic_DNA"/>
</dbReference>
<name>A0A9D4H1J9_DREPO</name>
<accession>A0A9D4H1J9</accession>
<dbReference type="PANTHER" id="PTHR48066">
    <property type="entry name" value="CARNOSINE SYNTHASE 1"/>
    <property type="match status" value="1"/>
</dbReference>
<protein>
    <submittedName>
        <fullName evidence="1">Uncharacterized protein</fullName>
    </submittedName>
</protein>
<dbReference type="GO" id="GO:0047730">
    <property type="term" value="F:carnosine synthase activity"/>
    <property type="evidence" value="ECO:0007669"/>
    <property type="project" value="InterPro"/>
</dbReference>
<dbReference type="InterPro" id="IPR031046">
    <property type="entry name" value="CARNS1"/>
</dbReference>
<evidence type="ECO:0000313" key="2">
    <source>
        <dbReference type="Proteomes" id="UP000828390"/>
    </source>
</evidence>
<reference evidence="1" key="1">
    <citation type="journal article" date="2019" name="bioRxiv">
        <title>The Genome of the Zebra Mussel, Dreissena polymorpha: A Resource for Invasive Species Research.</title>
        <authorList>
            <person name="McCartney M.A."/>
            <person name="Auch B."/>
            <person name="Kono T."/>
            <person name="Mallez S."/>
            <person name="Zhang Y."/>
            <person name="Obille A."/>
            <person name="Becker A."/>
            <person name="Abrahante J.E."/>
            <person name="Garbe J."/>
            <person name="Badalamenti J.P."/>
            <person name="Herman A."/>
            <person name="Mangelson H."/>
            <person name="Liachko I."/>
            <person name="Sullivan S."/>
            <person name="Sone E.D."/>
            <person name="Koren S."/>
            <person name="Silverstein K.A.T."/>
            <person name="Beckman K.B."/>
            <person name="Gohl D.M."/>
        </authorList>
    </citation>
    <scope>NUCLEOTIDE SEQUENCE</scope>
    <source>
        <strain evidence="1">Duluth1</strain>
        <tissue evidence="1">Whole animal</tissue>
    </source>
</reference>
<comment type="caution">
    <text evidence="1">The sequence shown here is derived from an EMBL/GenBank/DDBJ whole genome shotgun (WGS) entry which is preliminary data.</text>
</comment>
<organism evidence="1 2">
    <name type="scientific">Dreissena polymorpha</name>
    <name type="common">Zebra mussel</name>
    <name type="synonym">Mytilus polymorpha</name>
    <dbReference type="NCBI Taxonomy" id="45954"/>
    <lineage>
        <taxon>Eukaryota</taxon>
        <taxon>Metazoa</taxon>
        <taxon>Spiralia</taxon>
        <taxon>Lophotrochozoa</taxon>
        <taxon>Mollusca</taxon>
        <taxon>Bivalvia</taxon>
        <taxon>Autobranchia</taxon>
        <taxon>Heteroconchia</taxon>
        <taxon>Euheterodonta</taxon>
        <taxon>Imparidentia</taxon>
        <taxon>Neoheterodontei</taxon>
        <taxon>Myida</taxon>
        <taxon>Dreissenoidea</taxon>
        <taxon>Dreissenidae</taxon>
        <taxon>Dreissena</taxon>
    </lineage>
</organism>
<reference evidence="1" key="2">
    <citation type="submission" date="2020-11" db="EMBL/GenBank/DDBJ databases">
        <authorList>
            <person name="McCartney M.A."/>
            <person name="Auch B."/>
            <person name="Kono T."/>
            <person name="Mallez S."/>
            <person name="Becker A."/>
            <person name="Gohl D.M."/>
            <person name="Silverstein K.A.T."/>
            <person name="Koren S."/>
            <person name="Bechman K.B."/>
            <person name="Herman A."/>
            <person name="Abrahante J.E."/>
            <person name="Garbe J."/>
        </authorList>
    </citation>
    <scope>NUCLEOTIDE SEQUENCE</scope>
    <source>
        <strain evidence="1">Duluth1</strain>
        <tissue evidence="1">Whole animal</tissue>
    </source>
</reference>
<proteinExistence type="predicted"/>
<dbReference type="AlphaFoldDB" id="A0A9D4H1J9"/>
<evidence type="ECO:0000313" key="1">
    <source>
        <dbReference type="EMBL" id="KAH3825314.1"/>
    </source>
</evidence>
<keyword evidence="2" id="KW-1185">Reference proteome</keyword>
<sequence length="124" mass="13784">MGSSDASVFSIEDRSCIVDTVLKMLNELQDSNSVLVEAYNDHLIAGRTEDAKYLWVAPSADFGVKCRAIVCRDFDNTPVCTPPICSIFNKQIDIRGAETVPMSLEIMLKTLNIVDETFISEFQT</sequence>
<gene>
    <name evidence="1" type="ORF">DPMN_127188</name>
</gene>
<dbReference type="Proteomes" id="UP000828390">
    <property type="component" value="Unassembled WGS sequence"/>
</dbReference>
<dbReference type="GO" id="GO:0035499">
    <property type="term" value="P:carnosine biosynthetic process"/>
    <property type="evidence" value="ECO:0007669"/>
    <property type="project" value="InterPro"/>
</dbReference>
<dbReference type="GO" id="GO:0016887">
    <property type="term" value="F:ATP hydrolysis activity"/>
    <property type="evidence" value="ECO:0007669"/>
    <property type="project" value="InterPro"/>
</dbReference>
<dbReference type="PANTHER" id="PTHR48066:SF1">
    <property type="entry name" value="CARNOSINE SYNTHASE 1"/>
    <property type="match status" value="1"/>
</dbReference>